<comment type="function">
    <text evidence="8">Probably a riboflavin-binding protein that interacts with the energy-coupling factor (ECF) ABC-transporter complex.</text>
</comment>
<evidence type="ECO:0000256" key="3">
    <source>
        <dbReference type="ARBA" id="ARBA00022448"/>
    </source>
</evidence>
<comment type="caution">
    <text evidence="10">The sequence shown here is derived from an EMBL/GenBank/DDBJ whole genome shotgun (WGS) entry which is preliminary data.</text>
</comment>
<keyword evidence="4 8" id="KW-1003">Cell membrane</keyword>
<dbReference type="PANTHER" id="PTHR38438">
    <property type="entry name" value="RIBOFLAVIN TRANSPORTER RIBU"/>
    <property type="match status" value="1"/>
</dbReference>
<dbReference type="InterPro" id="IPR024529">
    <property type="entry name" value="ECF_trnsprt_substrate-spec"/>
</dbReference>
<feature type="transmembrane region" description="Helical" evidence="9">
    <location>
        <begin position="46"/>
        <end position="74"/>
    </location>
</feature>
<evidence type="ECO:0000256" key="1">
    <source>
        <dbReference type="ARBA" id="ARBA00004651"/>
    </source>
</evidence>
<keyword evidence="7 8" id="KW-0472">Membrane</keyword>
<reference evidence="10 11" key="1">
    <citation type="submission" date="2020-08" db="EMBL/GenBank/DDBJ databases">
        <title>Genomic Encyclopedia of Type Strains, Phase IV (KMG-IV): sequencing the most valuable type-strain genomes for metagenomic binning, comparative biology and taxonomic classification.</title>
        <authorList>
            <person name="Goeker M."/>
        </authorList>
    </citation>
    <scope>NUCLEOTIDE SEQUENCE [LARGE SCALE GENOMIC DNA]</scope>
    <source>
        <strain evidence="10 11">DSM 22419</strain>
    </source>
</reference>
<comment type="subcellular location">
    <subcellularLocation>
        <location evidence="1">Cell membrane</location>
        <topology evidence="1">Multi-pass membrane protein</topology>
    </subcellularLocation>
</comment>
<evidence type="ECO:0000256" key="7">
    <source>
        <dbReference type="ARBA" id="ARBA00023136"/>
    </source>
</evidence>
<feature type="transmembrane region" description="Helical" evidence="9">
    <location>
        <begin position="108"/>
        <end position="132"/>
    </location>
</feature>
<evidence type="ECO:0000256" key="8">
    <source>
        <dbReference type="PIRNR" id="PIRNR037778"/>
    </source>
</evidence>
<gene>
    <name evidence="10" type="ORF">HNR41_000856</name>
</gene>
<dbReference type="Pfam" id="PF12822">
    <property type="entry name" value="ECF_trnsprt"/>
    <property type="match status" value="1"/>
</dbReference>
<keyword evidence="11" id="KW-1185">Reference proteome</keyword>
<sequence length="186" mass="20751">MSHLDRQRLRKIIYISILSALAFILMLIQFPLPFLPPFLMLDLSDIPPFIGFIMFGGIGGSLIIIMKIVLYSILMASEPIGPIANLLAAFSFLLPVYFFYYKRKTAKSLIMGFVAGTIVLTLALAVLNYFVLLPAYGMIVDQTDVINNLRTVITAGIIPFNIVKGIILSLVCYVIYKKAIPVLMNR</sequence>
<organism evidence="10 11">
    <name type="scientific">Jeotgalicoccus coquinae</name>
    <dbReference type="NCBI Taxonomy" id="709509"/>
    <lineage>
        <taxon>Bacteria</taxon>
        <taxon>Bacillati</taxon>
        <taxon>Bacillota</taxon>
        <taxon>Bacilli</taxon>
        <taxon>Bacillales</taxon>
        <taxon>Staphylococcaceae</taxon>
        <taxon>Jeotgalicoccus</taxon>
    </lineage>
</organism>
<dbReference type="RefSeq" id="WP_260399570.1">
    <property type="nucleotide sequence ID" value="NZ_JACHFF010000001.1"/>
</dbReference>
<dbReference type="InterPro" id="IPR025720">
    <property type="entry name" value="RibU"/>
</dbReference>
<feature type="transmembrane region" description="Helical" evidence="9">
    <location>
        <begin position="80"/>
        <end position="101"/>
    </location>
</feature>
<evidence type="ECO:0000313" key="11">
    <source>
        <dbReference type="Proteomes" id="UP000545588"/>
    </source>
</evidence>
<feature type="transmembrane region" description="Helical" evidence="9">
    <location>
        <begin position="12"/>
        <end position="34"/>
    </location>
</feature>
<dbReference type="PANTHER" id="PTHR38438:SF1">
    <property type="entry name" value="RIBOFLAVIN TRANSPORTER RIBU"/>
    <property type="match status" value="1"/>
</dbReference>
<evidence type="ECO:0000256" key="9">
    <source>
        <dbReference type="SAM" id="Phobius"/>
    </source>
</evidence>
<name>A0ABR6QMT0_9STAP</name>
<accession>A0ABR6QMT0</accession>
<comment type="similarity">
    <text evidence="2 8">Belongs to the prokaryotic riboflavin transporter (P-RFT) (TC 2.A.87) family.</text>
</comment>
<dbReference type="Gene3D" id="1.10.1760.20">
    <property type="match status" value="1"/>
</dbReference>
<protein>
    <recommendedName>
        <fullName evidence="8">Riboflavin transporter</fullName>
    </recommendedName>
</protein>
<dbReference type="PIRSF" id="PIRSF037778">
    <property type="entry name" value="UCP037778_transp_RibU"/>
    <property type="match status" value="1"/>
</dbReference>
<evidence type="ECO:0000256" key="6">
    <source>
        <dbReference type="ARBA" id="ARBA00022989"/>
    </source>
</evidence>
<evidence type="ECO:0000256" key="4">
    <source>
        <dbReference type="ARBA" id="ARBA00022475"/>
    </source>
</evidence>
<keyword evidence="5 9" id="KW-0812">Transmembrane</keyword>
<dbReference type="EMBL" id="JACHFF010000001">
    <property type="protein sequence ID" value="MBB6422930.1"/>
    <property type="molecule type" value="Genomic_DNA"/>
</dbReference>
<evidence type="ECO:0000256" key="5">
    <source>
        <dbReference type="ARBA" id="ARBA00022692"/>
    </source>
</evidence>
<evidence type="ECO:0000256" key="2">
    <source>
        <dbReference type="ARBA" id="ARBA00005540"/>
    </source>
</evidence>
<keyword evidence="3 8" id="KW-0813">Transport</keyword>
<keyword evidence="6 9" id="KW-1133">Transmembrane helix</keyword>
<proteinExistence type="inferred from homology"/>
<dbReference type="Proteomes" id="UP000545588">
    <property type="component" value="Unassembled WGS sequence"/>
</dbReference>
<feature type="transmembrane region" description="Helical" evidence="9">
    <location>
        <begin position="152"/>
        <end position="176"/>
    </location>
</feature>
<evidence type="ECO:0000313" key="10">
    <source>
        <dbReference type="EMBL" id="MBB6422930.1"/>
    </source>
</evidence>